<evidence type="ECO:0000256" key="8">
    <source>
        <dbReference type="ARBA" id="ARBA00023268"/>
    </source>
</evidence>
<proteinExistence type="inferred from homology"/>
<gene>
    <name evidence="12" type="ORF">NBH00_07175</name>
</gene>
<keyword evidence="4" id="KW-0378">Hydrolase</keyword>
<dbReference type="Pfam" id="PF06831">
    <property type="entry name" value="H2TH"/>
    <property type="match status" value="1"/>
</dbReference>
<keyword evidence="13" id="KW-1185">Reference proteome</keyword>
<keyword evidence="5" id="KW-0238">DNA-binding</keyword>
<evidence type="ECO:0000259" key="11">
    <source>
        <dbReference type="PROSITE" id="PS51068"/>
    </source>
</evidence>
<reference evidence="12 13" key="1">
    <citation type="submission" date="2022-06" db="EMBL/GenBank/DDBJ databases">
        <title>Paraconexibacter antarcticus.</title>
        <authorList>
            <person name="Kim C.S."/>
        </authorList>
    </citation>
    <scope>NUCLEOTIDE SEQUENCE [LARGE SCALE GENOMIC DNA]</scope>
    <source>
        <strain evidence="12 13">02-257</strain>
    </source>
</reference>
<evidence type="ECO:0000256" key="4">
    <source>
        <dbReference type="ARBA" id="ARBA00022801"/>
    </source>
</evidence>
<evidence type="ECO:0000256" key="2">
    <source>
        <dbReference type="ARBA" id="ARBA00009409"/>
    </source>
</evidence>
<keyword evidence="6" id="KW-0234">DNA repair</keyword>
<comment type="similarity">
    <text evidence="2">Belongs to the FPG family.</text>
</comment>
<evidence type="ECO:0000256" key="7">
    <source>
        <dbReference type="ARBA" id="ARBA00023239"/>
    </source>
</evidence>
<dbReference type="RefSeq" id="WP_254572660.1">
    <property type="nucleotide sequence ID" value="NZ_CP098502.1"/>
</dbReference>
<feature type="compositionally biased region" description="Low complexity" evidence="10">
    <location>
        <begin position="105"/>
        <end position="114"/>
    </location>
</feature>
<dbReference type="InterPro" id="IPR035937">
    <property type="entry name" value="FPG_N"/>
</dbReference>
<comment type="catalytic activity">
    <reaction evidence="1">
        <text>Hydrolysis of DNA containing ring-opened 7-methylguanine residues, releasing 2,6-diamino-4-hydroxy-5-(N-methyl)formamidopyrimidine.</text>
        <dbReference type="EC" id="3.2.2.23"/>
    </reaction>
</comment>
<dbReference type="PANTHER" id="PTHR22993">
    <property type="entry name" value="FORMAMIDOPYRIMIDINE-DNA GLYCOSYLASE"/>
    <property type="match status" value="1"/>
</dbReference>
<organism evidence="12 13">
    <name type="scientific">Paraconexibacter antarcticus</name>
    <dbReference type="NCBI Taxonomy" id="2949664"/>
    <lineage>
        <taxon>Bacteria</taxon>
        <taxon>Bacillati</taxon>
        <taxon>Actinomycetota</taxon>
        <taxon>Thermoleophilia</taxon>
        <taxon>Solirubrobacterales</taxon>
        <taxon>Paraconexibacteraceae</taxon>
        <taxon>Paraconexibacter</taxon>
    </lineage>
</organism>
<dbReference type="PROSITE" id="PS51068">
    <property type="entry name" value="FPG_CAT"/>
    <property type="match status" value="1"/>
</dbReference>
<evidence type="ECO:0000256" key="9">
    <source>
        <dbReference type="ARBA" id="ARBA00023295"/>
    </source>
</evidence>
<dbReference type="Gene3D" id="3.20.190.10">
    <property type="entry name" value="MutM-like, N-terminal"/>
    <property type="match status" value="1"/>
</dbReference>
<dbReference type="Gene3D" id="1.10.8.50">
    <property type="match status" value="1"/>
</dbReference>
<evidence type="ECO:0000256" key="6">
    <source>
        <dbReference type="ARBA" id="ARBA00023204"/>
    </source>
</evidence>
<dbReference type="SMART" id="SM00898">
    <property type="entry name" value="Fapy_DNA_glyco"/>
    <property type="match status" value="1"/>
</dbReference>
<dbReference type="Pfam" id="PF01149">
    <property type="entry name" value="Fapy_DNA_glyco"/>
    <property type="match status" value="1"/>
</dbReference>
<feature type="domain" description="Formamidopyrimidine-DNA glycosylase catalytic" evidence="11">
    <location>
        <begin position="2"/>
        <end position="153"/>
    </location>
</feature>
<evidence type="ECO:0000256" key="10">
    <source>
        <dbReference type="SAM" id="MobiDB-lite"/>
    </source>
</evidence>
<dbReference type="SUPFAM" id="SSF46946">
    <property type="entry name" value="S13-like H2TH domain"/>
    <property type="match status" value="1"/>
</dbReference>
<keyword evidence="9" id="KW-0326">Glycosidase</keyword>
<evidence type="ECO:0000313" key="13">
    <source>
        <dbReference type="Proteomes" id="UP001056035"/>
    </source>
</evidence>
<dbReference type="EMBL" id="CP098502">
    <property type="protein sequence ID" value="UTI65982.1"/>
    <property type="molecule type" value="Genomic_DNA"/>
</dbReference>
<dbReference type="Proteomes" id="UP001056035">
    <property type="component" value="Chromosome"/>
</dbReference>
<dbReference type="InterPro" id="IPR010979">
    <property type="entry name" value="Ribosomal_uS13-like_H2TH"/>
</dbReference>
<dbReference type="InterPro" id="IPR015886">
    <property type="entry name" value="H2TH_FPG"/>
</dbReference>
<dbReference type="InterPro" id="IPR012319">
    <property type="entry name" value="FPG_cat"/>
</dbReference>
<feature type="region of interest" description="Disordered" evidence="10">
    <location>
        <begin position="95"/>
        <end position="124"/>
    </location>
</feature>
<protein>
    <recommendedName>
        <fullName evidence="11">Formamidopyrimidine-DNA glycosylase catalytic domain-containing protein</fullName>
    </recommendedName>
</protein>
<keyword evidence="3" id="KW-0227">DNA damage</keyword>
<dbReference type="PANTHER" id="PTHR22993:SF9">
    <property type="entry name" value="FORMAMIDOPYRIMIDINE-DNA GLYCOSYLASE"/>
    <property type="match status" value="1"/>
</dbReference>
<keyword evidence="8" id="KW-0511">Multifunctional enzyme</keyword>
<accession>A0ABY5DZC7</accession>
<dbReference type="SUPFAM" id="SSF57716">
    <property type="entry name" value="Glucocorticoid receptor-like (DNA-binding domain)"/>
    <property type="match status" value="1"/>
</dbReference>
<evidence type="ECO:0000256" key="3">
    <source>
        <dbReference type="ARBA" id="ARBA00022763"/>
    </source>
</evidence>
<keyword evidence="7" id="KW-0456">Lyase</keyword>
<evidence type="ECO:0000313" key="12">
    <source>
        <dbReference type="EMBL" id="UTI65982.1"/>
    </source>
</evidence>
<dbReference type="SMART" id="SM01232">
    <property type="entry name" value="H2TH"/>
    <property type="match status" value="1"/>
</dbReference>
<evidence type="ECO:0000256" key="5">
    <source>
        <dbReference type="ARBA" id="ARBA00023125"/>
    </source>
</evidence>
<sequence length="291" mass="30328">MPELPEVETARALIEACALGRTIAAVDDGDTYVCRPHVPGDIASALVGHELTRAGRIGKSMWLETDGGDGPSLGLHLGMAGRIVVVGAEGAAESTAYGGDPMSPAEAKAAAATGAGAGGHPDPRLSGNPVWTRFALDFEDGGALLLFDKRRLGRAVLNPDLTHLGPDALLVSKAEFRARVGVGEAPLKARIMDQSVIAGVGNLLADEALWQARQPPLRPAGDLSGDELGALWTALRKATKAAMKRGGVHTGDVIDFRRRDAACPRCGAPMVKAAVGGRTTWWCSAEQAWPH</sequence>
<evidence type="ECO:0000256" key="1">
    <source>
        <dbReference type="ARBA" id="ARBA00001668"/>
    </source>
</evidence>
<dbReference type="SUPFAM" id="SSF81624">
    <property type="entry name" value="N-terminal domain of MutM-like DNA repair proteins"/>
    <property type="match status" value="1"/>
</dbReference>
<name>A0ABY5DZC7_9ACTN</name>